<dbReference type="PROSITE" id="PS50005">
    <property type="entry name" value="TPR"/>
    <property type="match status" value="1"/>
</dbReference>
<dbReference type="GO" id="GO:0032259">
    <property type="term" value="P:methylation"/>
    <property type="evidence" value="ECO:0007669"/>
    <property type="project" value="UniProtKB-KW"/>
</dbReference>
<dbReference type="Gene3D" id="1.25.40.10">
    <property type="entry name" value="Tetratricopeptide repeat domain"/>
    <property type="match status" value="1"/>
</dbReference>
<evidence type="ECO:0000256" key="1">
    <source>
        <dbReference type="PROSITE-ProRule" id="PRU00339"/>
    </source>
</evidence>
<reference evidence="3 4" key="1">
    <citation type="submission" date="2019-08" db="EMBL/GenBank/DDBJ databases">
        <authorList>
            <person name="Peeters C."/>
        </authorList>
    </citation>
    <scope>NUCLEOTIDE SEQUENCE [LARGE SCALE GENOMIC DNA]</scope>
    <source>
        <strain evidence="3 4">LMG 31119</strain>
    </source>
</reference>
<dbReference type="Proteomes" id="UP000361468">
    <property type="component" value="Unassembled WGS sequence"/>
</dbReference>
<dbReference type="EMBL" id="CABPSO010000016">
    <property type="protein sequence ID" value="VVE71500.1"/>
    <property type="molecule type" value="Genomic_DNA"/>
</dbReference>
<evidence type="ECO:0000313" key="4">
    <source>
        <dbReference type="Proteomes" id="UP000361468"/>
    </source>
</evidence>
<comment type="caution">
    <text evidence="3">The sequence shown here is derived from an EMBL/GenBank/DDBJ whole genome shotgun (WGS) entry which is preliminary data.</text>
</comment>
<feature type="repeat" description="TPR" evidence="1">
    <location>
        <begin position="48"/>
        <end position="81"/>
    </location>
</feature>
<dbReference type="EC" id="2.1.1.-" evidence="3"/>
<dbReference type="InterPro" id="IPR019734">
    <property type="entry name" value="TPR_rpt"/>
</dbReference>
<gene>
    <name evidence="3" type="primary">wspC</name>
    <name evidence="3" type="ORF">PPN31119_03944</name>
</gene>
<name>A0ABY6WSC6_9BURK</name>
<evidence type="ECO:0000313" key="3">
    <source>
        <dbReference type="EMBL" id="VVE71500.1"/>
    </source>
</evidence>
<dbReference type="SUPFAM" id="SSF48452">
    <property type="entry name" value="TPR-like"/>
    <property type="match status" value="1"/>
</dbReference>
<sequence>MARPAAPSAQRADTGALLEQARLAADAGDFVRAVALCRDVLAADRANAQAEYLLGLVEDARNNAQGAMIHYRRALYLDPGHYEALVHCAAQLEARGDTQGARRLLERAGRVAPAETPDRDHRHGTRHR</sequence>
<keyword evidence="3" id="KW-0489">Methyltransferase</keyword>
<keyword evidence="1" id="KW-0802">TPR repeat</keyword>
<dbReference type="SMART" id="SM00028">
    <property type="entry name" value="TPR"/>
    <property type="match status" value="3"/>
</dbReference>
<feature type="region of interest" description="Disordered" evidence="2">
    <location>
        <begin position="106"/>
        <end position="128"/>
    </location>
</feature>
<protein>
    <submittedName>
        <fullName evidence="3">Biofilm formation methyltransferase WspC</fullName>
        <ecNumber evidence="3">2.1.1.-</ecNumber>
    </submittedName>
</protein>
<keyword evidence="4" id="KW-1185">Reference proteome</keyword>
<accession>A0ABY6WSC6</accession>
<dbReference type="GO" id="GO:0008168">
    <property type="term" value="F:methyltransferase activity"/>
    <property type="evidence" value="ECO:0007669"/>
    <property type="project" value="UniProtKB-KW"/>
</dbReference>
<proteinExistence type="predicted"/>
<dbReference type="InterPro" id="IPR011990">
    <property type="entry name" value="TPR-like_helical_dom_sf"/>
</dbReference>
<evidence type="ECO:0000256" key="2">
    <source>
        <dbReference type="SAM" id="MobiDB-lite"/>
    </source>
</evidence>
<organism evidence="3 4">
    <name type="scientific">Pandoraea pnomenusa</name>
    <dbReference type="NCBI Taxonomy" id="93220"/>
    <lineage>
        <taxon>Bacteria</taxon>
        <taxon>Pseudomonadati</taxon>
        <taxon>Pseudomonadota</taxon>
        <taxon>Betaproteobacteria</taxon>
        <taxon>Burkholderiales</taxon>
        <taxon>Burkholderiaceae</taxon>
        <taxon>Pandoraea</taxon>
    </lineage>
</organism>
<keyword evidence="3" id="KW-0808">Transferase</keyword>